<accession>A0A1F5HVQ4</accession>
<dbReference type="EMBL" id="MFBW01000019">
    <property type="protein sequence ID" value="OGE08254.1"/>
    <property type="molecule type" value="Genomic_DNA"/>
</dbReference>
<gene>
    <name evidence="2" type="ORF">A3I53_01110</name>
</gene>
<proteinExistence type="predicted"/>
<dbReference type="PANTHER" id="PTHR36179">
    <property type="entry name" value="LUD_DOM DOMAIN-CONTAINING PROTEIN"/>
    <property type="match status" value="1"/>
</dbReference>
<reference evidence="2 3" key="1">
    <citation type="journal article" date="2016" name="Nat. Commun.">
        <title>Thousands of microbial genomes shed light on interconnected biogeochemical processes in an aquifer system.</title>
        <authorList>
            <person name="Anantharaman K."/>
            <person name="Brown C.T."/>
            <person name="Hug L.A."/>
            <person name="Sharon I."/>
            <person name="Castelle C.J."/>
            <person name="Probst A.J."/>
            <person name="Thomas B.C."/>
            <person name="Singh A."/>
            <person name="Wilkins M.J."/>
            <person name="Karaoz U."/>
            <person name="Brodie E.L."/>
            <person name="Williams K.H."/>
            <person name="Hubbard S.S."/>
            <person name="Banfield J.F."/>
        </authorList>
    </citation>
    <scope>NUCLEOTIDE SEQUENCE [LARGE SCALE GENOMIC DNA]</scope>
</reference>
<sequence length="205" mass="22548">MKKWDKLADEKTIKNTVAALKANGIDAQVVENRQEAKRKVLELIPESSEAMTMTSVTLDTIGLSEEINKADSRFRPVRDKLYAMDRNTQVQEMNRLGAAPEFAVGSAHAITEDGHVLIASNTGSQLPAYSFGALHVIWVVGAQKIVKNTGEGIKRIYEHSLPLESERAKKAYGVPGSAVNKILIINQEVQPGRVKLILVKEKLGF</sequence>
<evidence type="ECO:0000259" key="1">
    <source>
        <dbReference type="Pfam" id="PF02589"/>
    </source>
</evidence>
<dbReference type="Proteomes" id="UP000178845">
    <property type="component" value="Unassembled WGS sequence"/>
</dbReference>
<evidence type="ECO:0000313" key="2">
    <source>
        <dbReference type="EMBL" id="OGE08254.1"/>
    </source>
</evidence>
<dbReference type="AlphaFoldDB" id="A0A1F5HVQ4"/>
<comment type="caution">
    <text evidence="2">The sequence shown here is derived from an EMBL/GenBank/DDBJ whole genome shotgun (WGS) entry which is preliminary data.</text>
</comment>
<organism evidence="2 3">
    <name type="scientific">Candidatus Curtissbacteria bacterium RIFCSPLOWO2_02_FULL_40_13b</name>
    <dbReference type="NCBI Taxonomy" id="1797733"/>
    <lineage>
        <taxon>Bacteria</taxon>
        <taxon>Candidatus Curtissiibacteriota</taxon>
    </lineage>
</organism>
<dbReference type="InterPro" id="IPR037171">
    <property type="entry name" value="NagB/RpiA_transferase-like"/>
</dbReference>
<name>A0A1F5HVQ4_9BACT</name>
<dbReference type="Gene3D" id="3.40.50.10420">
    <property type="entry name" value="NagB/RpiA/CoA transferase-like"/>
    <property type="match status" value="1"/>
</dbReference>
<dbReference type="Pfam" id="PF02589">
    <property type="entry name" value="LUD_dom"/>
    <property type="match status" value="1"/>
</dbReference>
<protein>
    <recommendedName>
        <fullName evidence="1">LUD domain-containing protein</fullName>
    </recommendedName>
</protein>
<dbReference type="PANTHER" id="PTHR36179:SF2">
    <property type="entry name" value="LUD DOMAIN-CONTAINING PROTEIN"/>
    <property type="match status" value="1"/>
</dbReference>
<evidence type="ECO:0000313" key="3">
    <source>
        <dbReference type="Proteomes" id="UP000178845"/>
    </source>
</evidence>
<dbReference type="InterPro" id="IPR003741">
    <property type="entry name" value="LUD_dom"/>
</dbReference>
<dbReference type="SUPFAM" id="SSF100950">
    <property type="entry name" value="NagB/RpiA/CoA transferase-like"/>
    <property type="match status" value="1"/>
</dbReference>
<dbReference type="InterPro" id="IPR024185">
    <property type="entry name" value="FTHF_cligase-like_sf"/>
</dbReference>
<feature type="domain" description="LUD" evidence="1">
    <location>
        <begin position="14"/>
        <end position="199"/>
    </location>
</feature>